<dbReference type="PROSITE" id="PS51725">
    <property type="entry name" value="ABM"/>
    <property type="match status" value="1"/>
</dbReference>
<accession>A0A5S4GUU2</accession>
<evidence type="ECO:0000259" key="1">
    <source>
        <dbReference type="PROSITE" id="PS51725"/>
    </source>
</evidence>
<dbReference type="AlphaFoldDB" id="A0A5S4GUU2"/>
<evidence type="ECO:0000313" key="3">
    <source>
        <dbReference type="Proteomes" id="UP000306628"/>
    </source>
</evidence>
<feature type="domain" description="ABM" evidence="1">
    <location>
        <begin position="5"/>
        <end position="93"/>
    </location>
</feature>
<dbReference type="RefSeq" id="WP_138689354.1">
    <property type="nucleotide sequence ID" value="NZ_JBHSAZ010000107.1"/>
</dbReference>
<dbReference type="Gene3D" id="3.30.70.100">
    <property type="match status" value="1"/>
</dbReference>
<dbReference type="InterPro" id="IPR007138">
    <property type="entry name" value="ABM_dom"/>
</dbReference>
<comment type="caution">
    <text evidence="2">The sequence shown here is derived from an EMBL/GenBank/DDBJ whole genome shotgun (WGS) entry which is preliminary data.</text>
</comment>
<dbReference type="EMBL" id="VCKX01000022">
    <property type="protein sequence ID" value="TMR36725.1"/>
    <property type="molecule type" value="Genomic_DNA"/>
</dbReference>
<dbReference type="GO" id="GO:0004497">
    <property type="term" value="F:monooxygenase activity"/>
    <property type="evidence" value="ECO:0007669"/>
    <property type="project" value="UniProtKB-KW"/>
</dbReference>
<name>A0A5S4GUU2_9ACTN</name>
<reference evidence="2 3" key="1">
    <citation type="submission" date="2019-05" db="EMBL/GenBank/DDBJ databases">
        <title>Draft genome sequence of Nonomuraea zeae DSM 100528.</title>
        <authorList>
            <person name="Saricaoglu S."/>
            <person name="Isik K."/>
        </authorList>
    </citation>
    <scope>NUCLEOTIDE SEQUENCE [LARGE SCALE GENOMIC DNA]</scope>
    <source>
        <strain evidence="2 3">DSM 100528</strain>
    </source>
</reference>
<gene>
    <name evidence="2" type="ORF">ETD85_10020</name>
</gene>
<dbReference type="Proteomes" id="UP000306628">
    <property type="component" value="Unassembled WGS sequence"/>
</dbReference>
<evidence type="ECO:0000313" key="2">
    <source>
        <dbReference type="EMBL" id="TMR36725.1"/>
    </source>
</evidence>
<keyword evidence="3" id="KW-1185">Reference proteome</keyword>
<dbReference type="SUPFAM" id="SSF54909">
    <property type="entry name" value="Dimeric alpha+beta barrel"/>
    <property type="match status" value="1"/>
</dbReference>
<keyword evidence="2" id="KW-0503">Monooxygenase</keyword>
<protein>
    <submittedName>
        <fullName evidence="2">Antibiotic biosynthesis monooxygenase</fullName>
    </submittedName>
</protein>
<organism evidence="2 3">
    <name type="scientific">Nonomuraea zeae</name>
    <dbReference type="NCBI Taxonomy" id="1642303"/>
    <lineage>
        <taxon>Bacteria</taxon>
        <taxon>Bacillati</taxon>
        <taxon>Actinomycetota</taxon>
        <taxon>Actinomycetes</taxon>
        <taxon>Streptosporangiales</taxon>
        <taxon>Streptosporangiaceae</taxon>
        <taxon>Nonomuraea</taxon>
    </lineage>
</organism>
<dbReference type="OrthoDB" id="4304335at2"/>
<proteinExistence type="predicted"/>
<dbReference type="Pfam" id="PF03992">
    <property type="entry name" value="ABM"/>
    <property type="match status" value="1"/>
</dbReference>
<sequence>MTGEVRVLLYATAPAGRADTVERAYHEISGRLDGTPGLLGNELLGDVRRPGDFVVLSRWTSLGAFRRWEEGDQHRGATSPLRPLQDRGRGETFGVYEVLASYGRQE</sequence>
<keyword evidence="2" id="KW-0560">Oxidoreductase</keyword>
<dbReference type="InterPro" id="IPR011008">
    <property type="entry name" value="Dimeric_a/b-barrel"/>
</dbReference>